<protein>
    <recommendedName>
        <fullName evidence="12">tRNA (guanine-N(7)-)-methyltransferase</fullName>
        <ecNumber evidence="12">2.1.1.33</ecNumber>
    </recommendedName>
    <alternativeName>
        <fullName evidence="12">Transfer RNA methyltransferase 8</fullName>
    </alternativeName>
    <alternativeName>
        <fullName evidence="12">tRNA (guanine(46)-N(7))-methyltransferase</fullName>
    </alternativeName>
    <alternativeName>
        <fullName evidence="12">tRNA(m7G46)-methyltransferase</fullName>
    </alternativeName>
</protein>
<keyword evidence="7 12" id="KW-0949">S-adenosyl-L-methionine</keyword>
<dbReference type="GO" id="GO:0106143">
    <property type="term" value="C:tRNA (m7G46) methyltransferase complex"/>
    <property type="evidence" value="ECO:0007669"/>
    <property type="project" value="UniProtKB-ARBA"/>
</dbReference>
<evidence type="ECO:0000256" key="1">
    <source>
        <dbReference type="ARBA" id="ARBA00000142"/>
    </source>
</evidence>
<feature type="domain" description="PX" evidence="17">
    <location>
        <begin position="1114"/>
        <end position="1232"/>
    </location>
</feature>
<dbReference type="Pfam" id="PF00787">
    <property type="entry name" value="PX"/>
    <property type="match status" value="1"/>
</dbReference>
<feature type="compositionally biased region" description="Basic and acidic residues" evidence="14">
    <location>
        <begin position="11"/>
        <end position="26"/>
    </location>
</feature>
<dbReference type="InterPro" id="IPR036871">
    <property type="entry name" value="PX_dom_sf"/>
</dbReference>
<dbReference type="PANTHER" id="PTHR22775:SF3">
    <property type="entry name" value="SORTING NEXIN-13"/>
    <property type="match status" value="1"/>
</dbReference>
<comment type="similarity">
    <text evidence="3">Belongs to the sorting nexin family.</text>
</comment>
<evidence type="ECO:0000256" key="13">
    <source>
        <dbReference type="SAM" id="Coils"/>
    </source>
</evidence>
<evidence type="ECO:0000313" key="19">
    <source>
        <dbReference type="EMBL" id="TVY28157.1"/>
    </source>
</evidence>
<feature type="coiled-coil region" evidence="13">
    <location>
        <begin position="1071"/>
        <end position="1105"/>
    </location>
</feature>
<keyword evidence="15" id="KW-0472">Membrane</keyword>
<accession>A0A8H8R405</accession>
<dbReference type="InterPro" id="IPR016137">
    <property type="entry name" value="RGS"/>
</dbReference>
<dbReference type="PANTHER" id="PTHR22775">
    <property type="entry name" value="SORTING NEXIN"/>
    <property type="match status" value="1"/>
</dbReference>
<dbReference type="GO" id="GO:0000049">
    <property type="term" value="F:tRNA binding"/>
    <property type="evidence" value="ECO:0007669"/>
    <property type="project" value="UniProtKB-UniRule"/>
</dbReference>
<evidence type="ECO:0000256" key="12">
    <source>
        <dbReference type="HAMAP-Rule" id="MF_03055"/>
    </source>
</evidence>
<dbReference type="GO" id="GO:0005634">
    <property type="term" value="C:nucleus"/>
    <property type="evidence" value="ECO:0007669"/>
    <property type="project" value="UniProtKB-SubCell"/>
</dbReference>
<dbReference type="InterPro" id="IPR029063">
    <property type="entry name" value="SAM-dependent_MTases_sf"/>
</dbReference>
<comment type="catalytic activity">
    <reaction evidence="1 12">
        <text>guanosine(46) in tRNA + S-adenosyl-L-methionine = N(7)-methylguanosine(46) in tRNA + S-adenosyl-L-homocysteine</text>
        <dbReference type="Rhea" id="RHEA:42708"/>
        <dbReference type="Rhea" id="RHEA-COMP:10188"/>
        <dbReference type="Rhea" id="RHEA-COMP:10189"/>
        <dbReference type="ChEBI" id="CHEBI:57856"/>
        <dbReference type="ChEBI" id="CHEBI:59789"/>
        <dbReference type="ChEBI" id="CHEBI:74269"/>
        <dbReference type="ChEBI" id="CHEBI:74480"/>
        <dbReference type="EC" id="2.1.1.33"/>
    </reaction>
</comment>
<dbReference type="InterPro" id="IPR001683">
    <property type="entry name" value="PX_dom"/>
</dbReference>
<dbReference type="InterPro" id="IPR044926">
    <property type="entry name" value="RGS_subdomain_2"/>
</dbReference>
<dbReference type="Pfam" id="PF02390">
    <property type="entry name" value="Methyltransf_4"/>
    <property type="match status" value="1"/>
</dbReference>
<dbReference type="SMART" id="SM00312">
    <property type="entry name" value="PX"/>
    <property type="match status" value="1"/>
</dbReference>
<dbReference type="SUPFAM" id="SSF64268">
    <property type="entry name" value="PX domain"/>
    <property type="match status" value="1"/>
</dbReference>
<feature type="region of interest" description="Disordered" evidence="14">
    <location>
        <begin position="1013"/>
        <end position="1033"/>
    </location>
</feature>
<dbReference type="SUPFAM" id="SSF53335">
    <property type="entry name" value="S-adenosyl-L-methionine-dependent methyltransferases"/>
    <property type="match status" value="1"/>
</dbReference>
<dbReference type="Pfam" id="PF08628">
    <property type="entry name" value="Nexin_C"/>
    <property type="match status" value="1"/>
</dbReference>
<dbReference type="InterPro" id="IPR003358">
    <property type="entry name" value="tRNA_(Gua-N-7)_MeTrfase_Trmb"/>
</dbReference>
<comment type="subunit">
    <text evidence="12">Forms a complex with TRM82.</text>
</comment>
<evidence type="ECO:0000256" key="11">
    <source>
        <dbReference type="ARBA" id="ARBA00060552"/>
    </source>
</evidence>
<keyword evidence="5 12" id="KW-0489">Methyltransferase</keyword>
<feature type="binding site" evidence="12">
    <location>
        <position position="116"/>
    </location>
    <ligand>
        <name>S-adenosyl-L-methionine</name>
        <dbReference type="ChEBI" id="CHEBI:59789"/>
    </ligand>
</feature>
<feature type="region of interest" description="Disordered" evidence="14">
    <location>
        <begin position="816"/>
        <end position="911"/>
    </location>
</feature>
<keyword evidence="6 12" id="KW-0808">Transferase</keyword>
<dbReference type="InterPro" id="IPR003114">
    <property type="entry name" value="Phox_assoc"/>
</dbReference>
<evidence type="ECO:0000259" key="16">
    <source>
        <dbReference type="PROSITE" id="PS50132"/>
    </source>
</evidence>
<evidence type="ECO:0000256" key="5">
    <source>
        <dbReference type="ARBA" id="ARBA00022603"/>
    </source>
</evidence>
<evidence type="ECO:0000259" key="17">
    <source>
        <dbReference type="PROSITE" id="PS50195"/>
    </source>
</evidence>
<comment type="similarity">
    <text evidence="12">Belongs to the class I-like SAM-binding methyltransferase superfamily. TrmB family.</text>
</comment>
<evidence type="ECO:0000256" key="9">
    <source>
        <dbReference type="ARBA" id="ARBA00022884"/>
    </source>
</evidence>
<evidence type="ECO:0000256" key="4">
    <source>
        <dbReference type="ARBA" id="ARBA00022555"/>
    </source>
</evidence>
<dbReference type="Pfam" id="PF00615">
    <property type="entry name" value="RGS"/>
    <property type="match status" value="1"/>
</dbReference>
<feature type="domain" description="RGS" evidence="16">
    <location>
        <begin position="647"/>
        <end position="786"/>
    </location>
</feature>
<dbReference type="PROSITE" id="PS50132">
    <property type="entry name" value="RGS"/>
    <property type="match status" value="1"/>
</dbReference>
<dbReference type="EMBL" id="QGMH01000036">
    <property type="protein sequence ID" value="TVY28157.1"/>
    <property type="molecule type" value="Genomic_DNA"/>
</dbReference>
<dbReference type="InterPro" id="IPR013937">
    <property type="entry name" value="Sorting_nexin_C"/>
</dbReference>
<comment type="caution">
    <text evidence="19">The sequence shown here is derived from an EMBL/GenBank/DDBJ whole genome shotgun (WGS) entry which is preliminary data.</text>
</comment>
<feature type="binding site" evidence="12">
    <location>
        <begin position="272"/>
        <end position="274"/>
    </location>
    <ligand>
        <name>S-adenosyl-L-methionine</name>
        <dbReference type="ChEBI" id="CHEBI:59789"/>
    </ligand>
</feature>
<keyword evidence="15" id="KW-0812">Transmembrane</keyword>
<comment type="function">
    <text evidence="12">Catalyzes the formation of N(7)-methylguanine at position 46 (m7G46) in tRNA.</text>
</comment>
<dbReference type="Proteomes" id="UP000431533">
    <property type="component" value="Unassembled WGS sequence"/>
</dbReference>
<comment type="pathway">
    <text evidence="11 12">tRNA modification; N(7)-methylguanine-tRNA biosynthesis.</text>
</comment>
<dbReference type="RefSeq" id="XP_031006945.1">
    <property type="nucleotide sequence ID" value="XM_031147739.1"/>
</dbReference>
<feature type="region of interest" description="Disordered" evidence="14">
    <location>
        <begin position="1"/>
        <end position="26"/>
    </location>
</feature>
<keyword evidence="20" id="KW-1185">Reference proteome</keyword>
<evidence type="ECO:0000256" key="7">
    <source>
        <dbReference type="ARBA" id="ARBA00022691"/>
    </source>
</evidence>
<dbReference type="GO" id="GO:0035091">
    <property type="term" value="F:phosphatidylinositol binding"/>
    <property type="evidence" value="ECO:0007669"/>
    <property type="project" value="InterPro"/>
</dbReference>
<keyword evidence="4 12" id="KW-0820">tRNA-binding</keyword>
<dbReference type="PROSITE" id="PS51207">
    <property type="entry name" value="PXA"/>
    <property type="match status" value="1"/>
</dbReference>
<dbReference type="Gene3D" id="3.40.50.150">
    <property type="entry name" value="Vaccinia Virus protein VP39"/>
    <property type="match status" value="1"/>
</dbReference>
<feature type="active site" evidence="12">
    <location>
        <position position="197"/>
    </location>
</feature>
<dbReference type="UniPathway" id="UPA00989"/>
<proteinExistence type="inferred from homology"/>
<evidence type="ECO:0000256" key="10">
    <source>
        <dbReference type="ARBA" id="ARBA00023242"/>
    </source>
</evidence>
<evidence type="ECO:0000259" key="18">
    <source>
        <dbReference type="PROSITE" id="PS51207"/>
    </source>
</evidence>
<dbReference type="SMART" id="SM00313">
    <property type="entry name" value="PXA"/>
    <property type="match status" value="1"/>
</dbReference>
<keyword evidence="8 12" id="KW-0819">tRNA processing</keyword>
<keyword evidence="13" id="KW-0175">Coiled coil</keyword>
<keyword evidence="15" id="KW-1133">Transmembrane helix</keyword>
<dbReference type="EC" id="2.1.1.33" evidence="12"/>
<dbReference type="OrthoDB" id="120967at2759"/>
<name>A0A8H8R405_9HELO</name>
<dbReference type="HAMAP" id="MF_03055">
    <property type="entry name" value="tRNA_methyltr_TrmB_euk"/>
    <property type="match status" value="1"/>
</dbReference>
<feature type="domain" description="PXA" evidence="18">
    <location>
        <begin position="366"/>
        <end position="548"/>
    </location>
</feature>
<dbReference type="Gene3D" id="3.30.1520.10">
    <property type="entry name" value="Phox-like domain"/>
    <property type="match status" value="1"/>
</dbReference>
<dbReference type="PROSITE" id="PS51625">
    <property type="entry name" value="SAM_MT_TRMB"/>
    <property type="match status" value="1"/>
</dbReference>
<feature type="binding site" evidence="12">
    <location>
        <position position="194"/>
    </location>
    <ligand>
        <name>S-adenosyl-L-methionine</name>
        <dbReference type="ChEBI" id="CHEBI:59789"/>
    </ligand>
</feature>
<feature type="binding site" evidence="12">
    <location>
        <begin position="174"/>
        <end position="175"/>
    </location>
    <ligand>
        <name>S-adenosyl-L-methionine</name>
        <dbReference type="ChEBI" id="CHEBI:59789"/>
    </ligand>
</feature>
<evidence type="ECO:0000256" key="8">
    <source>
        <dbReference type="ARBA" id="ARBA00022694"/>
    </source>
</evidence>
<dbReference type="Gene3D" id="1.10.167.10">
    <property type="entry name" value="Regulator of G-protein Signalling 4, domain 2"/>
    <property type="match status" value="1"/>
</dbReference>
<dbReference type="InterPro" id="IPR036305">
    <property type="entry name" value="RGS_sf"/>
</dbReference>
<dbReference type="GO" id="GO:0008176">
    <property type="term" value="F:tRNA (guanine(46)-N7)-methyltransferase activity"/>
    <property type="evidence" value="ECO:0007669"/>
    <property type="project" value="UniProtKB-UniRule"/>
</dbReference>
<comment type="subcellular location">
    <subcellularLocation>
        <location evidence="2 12">Nucleus</location>
    </subcellularLocation>
</comment>
<dbReference type="SMART" id="SM00315">
    <property type="entry name" value="RGS"/>
    <property type="match status" value="1"/>
</dbReference>
<dbReference type="InterPro" id="IPR025763">
    <property type="entry name" value="Trm8_euk"/>
</dbReference>
<dbReference type="CDD" id="cd06876">
    <property type="entry name" value="PX_MDM1p"/>
    <property type="match status" value="1"/>
</dbReference>
<dbReference type="NCBIfam" id="TIGR00091">
    <property type="entry name" value="tRNA (guanosine(46)-N7)-methyltransferase TrmB"/>
    <property type="match status" value="1"/>
</dbReference>
<gene>
    <name evidence="19" type="primary">trm8</name>
    <name evidence="12" type="synonym">TRM8</name>
    <name evidence="19" type="ORF">LHYA1_G002765</name>
</gene>
<feature type="compositionally biased region" description="Acidic residues" evidence="14">
    <location>
        <begin position="878"/>
        <end position="893"/>
    </location>
</feature>
<dbReference type="FunFam" id="3.40.50.150:FF:000060">
    <property type="entry name" value="tRNA (guanine-N(7)-)-methyltransferase"/>
    <property type="match status" value="1"/>
</dbReference>
<dbReference type="SUPFAM" id="SSF48097">
    <property type="entry name" value="Regulator of G-protein signaling, RGS"/>
    <property type="match status" value="1"/>
</dbReference>
<evidence type="ECO:0000256" key="3">
    <source>
        <dbReference type="ARBA" id="ARBA00010883"/>
    </source>
</evidence>
<dbReference type="CDD" id="cd02440">
    <property type="entry name" value="AdoMet_MTases"/>
    <property type="match status" value="1"/>
</dbReference>
<feature type="compositionally biased region" description="Acidic residues" evidence="14">
    <location>
        <begin position="1013"/>
        <end position="1031"/>
    </location>
</feature>
<evidence type="ECO:0000256" key="6">
    <source>
        <dbReference type="ARBA" id="ARBA00022679"/>
    </source>
</evidence>
<evidence type="ECO:0000313" key="20">
    <source>
        <dbReference type="Proteomes" id="UP000431533"/>
    </source>
</evidence>
<evidence type="ECO:0000256" key="14">
    <source>
        <dbReference type="SAM" id="MobiDB-lite"/>
    </source>
</evidence>
<sequence length="1469" mass="165791">MAGSANKKQKRVDYKSAREGGDTTELPKKKFYRQRAHANVFSDHNLVYPISPGHMDWSPYFPHFVEPSTTGANREVEVEQQDTSADLQAVAASEESATNTGDIRRLTKDVEVADIGCGFGGLLVALAPKLPNTLMLGMEIRMQVAEYVQERIKALRVQRADDGLYQNAACLRANSMKFLPNFFKKAQLSKIFLCFPDPHFKARKHKARIVSTTLNSEYAYVVRPGGVVYTITDVEDLHLWMVEHFDKHPSFERLSEQNQEADQCVEVMRMETEEAGIASFIAWGYAVNWIPALRWAGYAFVAGLVLPVVGLVALLLLTSRGSQYGGRNTLIRPKGPAFLAAKSWDKEIAALRSRQAYHWQPLYPEDFKVSNALDELLEFILRDFVNSWYSNISQNPVFINEVDKTIRMALGSVRDKLLELDITEVVTTRFVPILTAHFKDFYEAERAIRGKHLNRSVTESEELDLAIAAKYKDGKLHPAASLAFSDMKLVQQDYLRNLTKSVLPKVLPERVLASRAVAVLVQELFRYGSIWSFDASGSVNIPKPRRTISFPRISPGDNERKFEKFVRAIRKVNNLSDARRFRSEISSQLKRDALQEGQDPIYLRRLEIGKRISDQRVNQLAAGGESVPTPNALNQNGTQVSKLENASLVDLLHDPSGLSYFMEFMDRQNLMPLVQFWIVVDGFRNPLEDETTEDDEIPATLPPWTNADRADLAQINEAYLGKPELKVSETSKALVREFLKAGKEATPKQYFLARRAILRAQTAALKSMREGNFQAFKKSDLFYKCLTSQEASKSLVPPPPPSTLNLLRPELMVQKPQMHPRANTSQALPTKGRPLSRVSAKLLPRRGDLYRKAPSSTDLASGAYRTADPLADSRSSFEEENSAPLFDDDDIDSEGMNNSIHSLEHEPQDSVPDNNVVEAMEAALNNIMEDNPDVEDLRKSLFGDEENLELPNPSIASHNGNNSTRSSIDHKRADLFGEKTEKPSIASLGLVNTSSRIGVFTDDDLFGDEEKFLDDEHEDPEVDNKPDEEEVHEAAPGDLGLAEAITVLTTDIDRLMAQDAVVDSLTRKAELTNNNAELRILRKSKASLQREIRRKELQRQQYVIQESDNSLYGRSTIKIKSIVVGKEEDGREYAIYVVEVQRNAGEQMPAATWTVTRRYSEFHELHQRLRIKYPSIRNLDFPRRRMVMKLQSDFLHKRRMALEKYLREILLLPDVCRSRELRAFLSQSVIGPPSDGFYDREEDKKDMMTRFYNTVTDGMEDLLGNIPVLDQLSVAGQNLLSAATSQLVTMPTTISEDPLTVAEAEAELNAFEDRELEPFVKPICDIFLEVFELNRGNNWLRGRAVVVVLHQLLGGTIERKVRDNVKGFISEEAIIKYVNLLKDSMWPKGQLKRDTKPRTATEKSKTRTEASLMLATLVPDLAASVVGRVNAQAASRRIFATFNNPRLNAHLVFTLLDEVVDVLFGDIRA</sequence>
<evidence type="ECO:0000256" key="2">
    <source>
        <dbReference type="ARBA" id="ARBA00004123"/>
    </source>
</evidence>
<evidence type="ECO:0000256" key="15">
    <source>
        <dbReference type="SAM" id="Phobius"/>
    </source>
</evidence>
<feature type="transmembrane region" description="Helical" evidence="15">
    <location>
        <begin position="295"/>
        <end position="317"/>
    </location>
</feature>
<feature type="binding site" evidence="12">
    <location>
        <begin position="139"/>
        <end position="140"/>
    </location>
    <ligand>
        <name>S-adenosyl-L-methionine</name>
        <dbReference type="ChEBI" id="CHEBI:59789"/>
    </ligand>
</feature>
<reference evidence="19 20" key="1">
    <citation type="submission" date="2018-05" db="EMBL/GenBank/DDBJ databases">
        <title>Genome sequencing and assembly of the regulated plant pathogen Lachnellula willkommii and related sister species for the development of diagnostic species identification markers.</title>
        <authorList>
            <person name="Giroux E."/>
            <person name="Bilodeau G."/>
        </authorList>
    </citation>
    <scope>NUCLEOTIDE SEQUENCE [LARGE SCALE GENOMIC DNA]</scope>
    <source>
        <strain evidence="19 20">CBS 185.66</strain>
    </source>
</reference>
<dbReference type="GeneID" id="41982963"/>
<organism evidence="19 20">
    <name type="scientific">Lachnellula hyalina</name>
    <dbReference type="NCBI Taxonomy" id="1316788"/>
    <lineage>
        <taxon>Eukaryota</taxon>
        <taxon>Fungi</taxon>
        <taxon>Dikarya</taxon>
        <taxon>Ascomycota</taxon>
        <taxon>Pezizomycotina</taxon>
        <taxon>Leotiomycetes</taxon>
        <taxon>Helotiales</taxon>
        <taxon>Lachnaceae</taxon>
        <taxon>Lachnellula</taxon>
    </lineage>
</organism>
<keyword evidence="10 12" id="KW-0539">Nucleus</keyword>
<dbReference type="Pfam" id="PF02194">
    <property type="entry name" value="PXA"/>
    <property type="match status" value="1"/>
</dbReference>
<keyword evidence="9 12" id="KW-0694">RNA-binding</keyword>
<dbReference type="PROSITE" id="PS50195">
    <property type="entry name" value="PX"/>
    <property type="match status" value="1"/>
</dbReference>